<dbReference type="CDD" id="cd05117">
    <property type="entry name" value="STKc_CAMK"/>
    <property type="match status" value="1"/>
</dbReference>
<name>A0A7S3LIC2_9STRA</name>
<evidence type="ECO:0000313" key="7">
    <source>
        <dbReference type="EMBL" id="CAE0431626.1"/>
    </source>
</evidence>
<keyword evidence="4" id="KW-0418">Kinase</keyword>
<evidence type="ECO:0000256" key="2">
    <source>
        <dbReference type="ARBA" id="ARBA00022840"/>
    </source>
</evidence>
<keyword evidence="4" id="KW-0723">Serine/threonine-protein kinase</keyword>
<dbReference type="Gene3D" id="1.10.510.10">
    <property type="entry name" value="Transferase(Phosphotransferase) domain 1"/>
    <property type="match status" value="1"/>
</dbReference>
<dbReference type="SMART" id="SM00220">
    <property type="entry name" value="S_TKc"/>
    <property type="match status" value="1"/>
</dbReference>
<organism evidence="7">
    <name type="scientific">Aplanochytrium stocchinoi</name>
    <dbReference type="NCBI Taxonomy" id="215587"/>
    <lineage>
        <taxon>Eukaryota</taxon>
        <taxon>Sar</taxon>
        <taxon>Stramenopiles</taxon>
        <taxon>Bigyra</taxon>
        <taxon>Labyrinthulomycetes</taxon>
        <taxon>Thraustochytrida</taxon>
        <taxon>Thraustochytriidae</taxon>
        <taxon>Aplanochytrium</taxon>
    </lineage>
</organism>
<evidence type="ECO:0000256" key="5">
    <source>
        <dbReference type="SAM" id="MobiDB-lite"/>
    </source>
</evidence>
<dbReference type="PROSITE" id="PS50011">
    <property type="entry name" value="PROTEIN_KINASE_DOM"/>
    <property type="match status" value="1"/>
</dbReference>
<keyword evidence="4" id="KW-0808">Transferase</keyword>
<dbReference type="PANTHER" id="PTHR24347">
    <property type="entry name" value="SERINE/THREONINE-PROTEIN KINASE"/>
    <property type="match status" value="1"/>
</dbReference>
<reference evidence="7" key="1">
    <citation type="submission" date="2021-01" db="EMBL/GenBank/DDBJ databases">
        <authorList>
            <person name="Corre E."/>
            <person name="Pelletier E."/>
            <person name="Niang G."/>
            <person name="Scheremetjew M."/>
            <person name="Finn R."/>
            <person name="Kale V."/>
            <person name="Holt S."/>
            <person name="Cochrane G."/>
            <person name="Meng A."/>
            <person name="Brown T."/>
            <person name="Cohen L."/>
        </authorList>
    </citation>
    <scope>NUCLEOTIDE SEQUENCE</scope>
    <source>
        <strain evidence="7">GSBS06</strain>
    </source>
</reference>
<dbReference type="PROSITE" id="PS00107">
    <property type="entry name" value="PROTEIN_KINASE_ATP"/>
    <property type="match status" value="1"/>
</dbReference>
<dbReference type="InterPro" id="IPR011009">
    <property type="entry name" value="Kinase-like_dom_sf"/>
</dbReference>
<comment type="similarity">
    <text evidence="4">Belongs to the protein kinase superfamily.</text>
</comment>
<dbReference type="AlphaFoldDB" id="A0A7S3LIC2"/>
<dbReference type="GO" id="GO:0005524">
    <property type="term" value="F:ATP binding"/>
    <property type="evidence" value="ECO:0007669"/>
    <property type="project" value="UniProtKB-UniRule"/>
</dbReference>
<evidence type="ECO:0000256" key="3">
    <source>
        <dbReference type="PROSITE-ProRule" id="PRU10141"/>
    </source>
</evidence>
<feature type="compositionally biased region" description="Basic and acidic residues" evidence="5">
    <location>
        <begin position="43"/>
        <end position="63"/>
    </location>
</feature>
<dbReference type="PROSITE" id="PS00108">
    <property type="entry name" value="PROTEIN_KINASE_ST"/>
    <property type="match status" value="1"/>
</dbReference>
<dbReference type="InterPro" id="IPR000719">
    <property type="entry name" value="Prot_kinase_dom"/>
</dbReference>
<dbReference type="Pfam" id="PF00069">
    <property type="entry name" value="Pkinase"/>
    <property type="match status" value="1"/>
</dbReference>
<proteinExistence type="inferred from homology"/>
<feature type="domain" description="Protein kinase" evidence="6">
    <location>
        <begin position="85"/>
        <end position="349"/>
    </location>
</feature>
<dbReference type="GO" id="GO:0004674">
    <property type="term" value="F:protein serine/threonine kinase activity"/>
    <property type="evidence" value="ECO:0007669"/>
    <property type="project" value="UniProtKB-KW"/>
</dbReference>
<feature type="binding site" evidence="3">
    <location>
        <position position="114"/>
    </location>
    <ligand>
        <name>ATP</name>
        <dbReference type="ChEBI" id="CHEBI:30616"/>
    </ligand>
</feature>
<accession>A0A7S3LIC2</accession>
<dbReference type="SUPFAM" id="SSF56112">
    <property type="entry name" value="Protein kinase-like (PK-like)"/>
    <property type="match status" value="1"/>
</dbReference>
<gene>
    <name evidence="7" type="ORF">ASTO00021_LOCUS1963</name>
</gene>
<dbReference type="EMBL" id="HBIN01002915">
    <property type="protein sequence ID" value="CAE0431626.1"/>
    <property type="molecule type" value="Transcribed_RNA"/>
</dbReference>
<dbReference type="Gene3D" id="3.30.200.20">
    <property type="entry name" value="Phosphorylase Kinase, domain 1"/>
    <property type="match status" value="1"/>
</dbReference>
<protein>
    <recommendedName>
        <fullName evidence="6">Protein kinase domain-containing protein</fullName>
    </recommendedName>
</protein>
<dbReference type="FunFam" id="1.10.510.10:FF:000571">
    <property type="entry name" value="Maternal embryonic leucine zipper kinase"/>
    <property type="match status" value="1"/>
</dbReference>
<dbReference type="InterPro" id="IPR008271">
    <property type="entry name" value="Ser/Thr_kinase_AS"/>
</dbReference>
<feature type="region of interest" description="Disordered" evidence="5">
    <location>
        <begin position="1"/>
        <end position="67"/>
    </location>
</feature>
<sequence length="413" mass="46235">MGNSTTKGEGARASASHKSASRRKTGFTFKMRSRKDVQQQQGNKDDKASPKGGDTKPRLEKRALSLRPNNNNIESVLPMYYDVDWSKKGQLGKGHYAVVFRGKNKATGAPVAVKRIQRKLARDQTLKTEVDALFKVSGHPNIVQVHDVFYDDKFVVVIMELLAGGELFERIVNSGAYSERDASQHIRKIASALKFMHGRGIVHRDLKPENLVLVDKTLDSEIKISDFGLSKILKEDQATMQTVCGTRAYSAPEVNFGGPPRSGKYNEKVDTWSLGVILYVILAAYHPFDPYGESNDQEIWSRICKGKWDFNDEVWQSISNQAKDLILNLICLDVNKRYDAAQILEHPWITQYQEMPNKPIRMASSLGSLLKMPISPIAANTVDSTKPAQPSETRVVTDDGVTVEIKRKDIETV</sequence>
<evidence type="ECO:0000256" key="1">
    <source>
        <dbReference type="ARBA" id="ARBA00022741"/>
    </source>
</evidence>
<evidence type="ECO:0000256" key="4">
    <source>
        <dbReference type="RuleBase" id="RU000304"/>
    </source>
</evidence>
<dbReference type="InterPro" id="IPR017441">
    <property type="entry name" value="Protein_kinase_ATP_BS"/>
</dbReference>
<evidence type="ECO:0000259" key="6">
    <source>
        <dbReference type="PROSITE" id="PS50011"/>
    </source>
</evidence>
<keyword evidence="2 3" id="KW-0067">ATP-binding</keyword>
<keyword evidence="1 3" id="KW-0547">Nucleotide-binding</keyword>